<dbReference type="PANTHER" id="PTHR46797:SF1">
    <property type="entry name" value="METHYLPHOSPHONATE SYNTHASE"/>
    <property type="match status" value="1"/>
</dbReference>
<dbReference type="SUPFAM" id="SSF47413">
    <property type="entry name" value="lambda repressor-like DNA-binding domains"/>
    <property type="match status" value="1"/>
</dbReference>
<reference evidence="3 4" key="1">
    <citation type="submission" date="2018-02" db="EMBL/GenBank/DDBJ databases">
        <authorList>
            <person name="Cohen D.B."/>
            <person name="Kent A.D."/>
        </authorList>
    </citation>
    <scope>NUCLEOTIDE SEQUENCE [LARGE SCALE GENOMIC DNA]</scope>
    <source>
        <strain evidence="3 4">CCAP 1448/3</strain>
    </source>
</reference>
<dbReference type="PROSITE" id="PS50943">
    <property type="entry name" value="HTH_CROC1"/>
    <property type="match status" value="1"/>
</dbReference>
<dbReference type="EMBL" id="PVWJ01000048">
    <property type="protein sequence ID" value="PSB02806.1"/>
    <property type="molecule type" value="Genomic_DNA"/>
</dbReference>
<dbReference type="OrthoDB" id="9814553at2"/>
<dbReference type="Proteomes" id="UP000238762">
    <property type="component" value="Unassembled WGS sequence"/>
</dbReference>
<dbReference type="InterPro" id="IPR010982">
    <property type="entry name" value="Lambda_DNA-bd_dom_sf"/>
</dbReference>
<reference evidence="3 4" key="2">
    <citation type="submission" date="2018-03" db="EMBL/GenBank/DDBJ databases">
        <title>The ancient ancestry and fast evolution of plastids.</title>
        <authorList>
            <person name="Moore K.R."/>
            <person name="Magnabosco C."/>
            <person name="Momper L."/>
            <person name="Gold D.A."/>
            <person name="Bosak T."/>
            <person name="Fournier G.P."/>
        </authorList>
    </citation>
    <scope>NUCLEOTIDE SEQUENCE [LARGE SCALE GENOMIC DNA]</scope>
    <source>
        <strain evidence="3 4">CCAP 1448/3</strain>
    </source>
</reference>
<dbReference type="InterPro" id="IPR050807">
    <property type="entry name" value="TransReg_Diox_bact_type"/>
</dbReference>
<protein>
    <submittedName>
        <fullName evidence="3">XRE family transcriptional regulator</fullName>
    </submittedName>
</protein>
<organism evidence="3 4">
    <name type="scientific">Merismopedia glauca CCAP 1448/3</name>
    <dbReference type="NCBI Taxonomy" id="1296344"/>
    <lineage>
        <taxon>Bacteria</taxon>
        <taxon>Bacillati</taxon>
        <taxon>Cyanobacteriota</taxon>
        <taxon>Cyanophyceae</taxon>
        <taxon>Synechococcales</taxon>
        <taxon>Merismopediaceae</taxon>
        <taxon>Merismopedia</taxon>
    </lineage>
</organism>
<dbReference type="PANTHER" id="PTHR46797">
    <property type="entry name" value="HTH-TYPE TRANSCRIPTIONAL REGULATOR"/>
    <property type="match status" value="1"/>
</dbReference>
<evidence type="ECO:0000313" key="3">
    <source>
        <dbReference type="EMBL" id="PSB02806.1"/>
    </source>
</evidence>
<evidence type="ECO:0000256" key="1">
    <source>
        <dbReference type="ARBA" id="ARBA00023125"/>
    </source>
</evidence>
<dbReference type="Gene3D" id="1.10.260.40">
    <property type="entry name" value="lambda repressor-like DNA-binding domains"/>
    <property type="match status" value="1"/>
</dbReference>
<dbReference type="GO" id="GO:0003677">
    <property type="term" value="F:DNA binding"/>
    <property type="evidence" value="ECO:0007669"/>
    <property type="project" value="UniProtKB-KW"/>
</dbReference>
<keyword evidence="1" id="KW-0238">DNA-binding</keyword>
<dbReference type="InterPro" id="IPR001387">
    <property type="entry name" value="Cro/C1-type_HTH"/>
</dbReference>
<dbReference type="Pfam" id="PF01381">
    <property type="entry name" value="HTH_3"/>
    <property type="match status" value="1"/>
</dbReference>
<dbReference type="AlphaFoldDB" id="A0A2T1C3F7"/>
<dbReference type="RefSeq" id="WP_106288758.1">
    <property type="nucleotide sequence ID" value="NZ_CAWNTC010000038.1"/>
</dbReference>
<dbReference type="CDD" id="cd00093">
    <property type="entry name" value="HTH_XRE"/>
    <property type="match status" value="1"/>
</dbReference>
<feature type="domain" description="HTH cro/C1-type" evidence="2">
    <location>
        <begin position="12"/>
        <end position="66"/>
    </location>
</feature>
<dbReference type="GO" id="GO:0003700">
    <property type="term" value="F:DNA-binding transcription factor activity"/>
    <property type="evidence" value="ECO:0007669"/>
    <property type="project" value="TreeGrafter"/>
</dbReference>
<accession>A0A2T1C3F7</accession>
<evidence type="ECO:0000313" key="4">
    <source>
        <dbReference type="Proteomes" id="UP000238762"/>
    </source>
</evidence>
<dbReference type="SMART" id="SM00530">
    <property type="entry name" value="HTH_XRE"/>
    <property type="match status" value="1"/>
</dbReference>
<keyword evidence="4" id="KW-1185">Reference proteome</keyword>
<dbReference type="GO" id="GO:0005829">
    <property type="term" value="C:cytosol"/>
    <property type="evidence" value="ECO:0007669"/>
    <property type="project" value="TreeGrafter"/>
</dbReference>
<comment type="caution">
    <text evidence="3">The sequence shown here is derived from an EMBL/GenBank/DDBJ whole genome shotgun (WGS) entry which is preliminary data.</text>
</comment>
<name>A0A2T1C3F7_9CYAN</name>
<sequence length="79" mass="8821">MTDINQALGKVVVKYRTKAKISQEELADRAGIHRTYVSQIERGLKSPTLSILFEISKSLDITASSLIAEIEHTINDIHN</sequence>
<gene>
    <name evidence="3" type="ORF">C7B64_11305</name>
</gene>
<proteinExistence type="predicted"/>
<evidence type="ECO:0000259" key="2">
    <source>
        <dbReference type="PROSITE" id="PS50943"/>
    </source>
</evidence>